<dbReference type="Proteomes" id="UP001221757">
    <property type="component" value="Unassembled WGS sequence"/>
</dbReference>
<dbReference type="AlphaFoldDB" id="A0AAD7CTY5"/>
<accession>A0AAD7CTY5</accession>
<comment type="caution">
    <text evidence="1">The sequence shown here is derived from an EMBL/GenBank/DDBJ whole genome shotgun (WGS) entry which is preliminary data.</text>
</comment>
<proteinExistence type="predicted"/>
<dbReference type="InterPro" id="IPR027417">
    <property type="entry name" value="P-loop_NTPase"/>
</dbReference>
<feature type="non-terminal residue" evidence="1">
    <location>
        <position position="1"/>
    </location>
</feature>
<feature type="non-terminal residue" evidence="1">
    <location>
        <position position="113"/>
    </location>
</feature>
<evidence type="ECO:0008006" key="3">
    <source>
        <dbReference type="Google" id="ProtNLM"/>
    </source>
</evidence>
<evidence type="ECO:0000313" key="1">
    <source>
        <dbReference type="EMBL" id="KAJ7662303.1"/>
    </source>
</evidence>
<organism evidence="1 2">
    <name type="scientific">Mycena rosella</name>
    <name type="common">Pink bonnet</name>
    <name type="synonym">Agaricus rosellus</name>
    <dbReference type="NCBI Taxonomy" id="1033263"/>
    <lineage>
        <taxon>Eukaryota</taxon>
        <taxon>Fungi</taxon>
        <taxon>Dikarya</taxon>
        <taxon>Basidiomycota</taxon>
        <taxon>Agaricomycotina</taxon>
        <taxon>Agaricomycetes</taxon>
        <taxon>Agaricomycetidae</taxon>
        <taxon>Agaricales</taxon>
        <taxon>Marasmiineae</taxon>
        <taxon>Mycenaceae</taxon>
        <taxon>Mycena</taxon>
    </lineage>
</organism>
<reference evidence="1" key="1">
    <citation type="submission" date="2023-03" db="EMBL/GenBank/DDBJ databases">
        <title>Massive genome expansion in bonnet fungi (Mycena s.s.) driven by repeated elements and novel gene families across ecological guilds.</title>
        <authorList>
            <consortium name="Lawrence Berkeley National Laboratory"/>
            <person name="Harder C.B."/>
            <person name="Miyauchi S."/>
            <person name="Viragh M."/>
            <person name="Kuo A."/>
            <person name="Thoen E."/>
            <person name="Andreopoulos B."/>
            <person name="Lu D."/>
            <person name="Skrede I."/>
            <person name="Drula E."/>
            <person name="Henrissat B."/>
            <person name="Morin E."/>
            <person name="Kohler A."/>
            <person name="Barry K."/>
            <person name="LaButti K."/>
            <person name="Morin E."/>
            <person name="Salamov A."/>
            <person name="Lipzen A."/>
            <person name="Mereny Z."/>
            <person name="Hegedus B."/>
            <person name="Baldrian P."/>
            <person name="Stursova M."/>
            <person name="Weitz H."/>
            <person name="Taylor A."/>
            <person name="Grigoriev I.V."/>
            <person name="Nagy L.G."/>
            <person name="Martin F."/>
            <person name="Kauserud H."/>
        </authorList>
    </citation>
    <scope>NUCLEOTIDE SEQUENCE</scope>
    <source>
        <strain evidence="1">CBHHK067</strain>
    </source>
</reference>
<protein>
    <recommendedName>
        <fullName evidence="3">ATP-dependent DNA helicase</fullName>
    </recommendedName>
</protein>
<dbReference type="EMBL" id="JARKIE010000243">
    <property type="protein sequence ID" value="KAJ7662303.1"/>
    <property type="molecule type" value="Genomic_DNA"/>
</dbReference>
<sequence length="113" mass="12465">IADVLKLFKLNKEPQRAFEIVTDHAAGSSIMPLRMYMGGIGGTGKSRVIHAIIEFFTRRHEEYRFMVLGPTGSTAALLNGSTYHSVYLEGASLAAVNERLQGVNYIFLDKCSV</sequence>
<name>A0AAD7CTY5_MYCRO</name>
<gene>
    <name evidence="1" type="ORF">B0H17DRAFT_887529</name>
</gene>
<evidence type="ECO:0000313" key="2">
    <source>
        <dbReference type="Proteomes" id="UP001221757"/>
    </source>
</evidence>
<keyword evidence="2" id="KW-1185">Reference proteome</keyword>
<dbReference type="Gene3D" id="3.40.50.300">
    <property type="entry name" value="P-loop containing nucleotide triphosphate hydrolases"/>
    <property type="match status" value="1"/>
</dbReference>